<dbReference type="CTD" id="66059993"/>
<dbReference type="PANTHER" id="PTHR31176:SF1">
    <property type="entry name" value="MFS DOMAIN-CONTAINING PROTEIN-RELATED"/>
    <property type="match status" value="1"/>
</dbReference>
<dbReference type="Pfam" id="PF05884">
    <property type="entry name" value="ZYG-11_interact"/>
    <property type="match status" value="1"/>
</dbReference>
<proteinExistence type="predicted"/>
<accession>A0A0K0JLX4</accession>
<organism evidence="4 5">
    <name type="scientific">Brugia malayi</name>
    <name type="common">Filarial nematode worm</name>
    <dbReference type="NCBI Taxonomy" id="6279"/>
    <lineage>
        <taxon>Eukaryota</taxon>
        <taxon>Metazoa</taxon>
        <taxon>Ecdysozoa</taxon>
        <taxon>Nematoda</taxon>
        <taxon>Chromadorea</taxon>
        <taxon>Rhabditida</taxon>
        <taxon>Spirurina</taxon>
        <taxon>Spiruromorpha</taxon>
        <taxon>Filarioidea</taxon>
        <taxon>Onchocercidae</taxon>
        <taxon>Brugia</taxon>
    </lineage>
</organism>
<dbReference type="EMBL" id="CAAKNF010000193">
    <property type="protein sequence ID" value="VIO93069.1"/>
    <property type="molecule type" value="Genomic_DNA"/>
</dbReference>
<dbReference type="RefSeq" id="XP_042934038.1">
    <property type="nucleotide sequence ID" value="XM_043078104.1"/>
</dbReference>
<dbReference type="OMA" id="SWMAVML"/>
<reference evidence="5" key="4">
    <citation type="submission" date="2019-12" db="UniProtKB">
        <authorList>
            <consortium name="WormBaseParasite"/>
        </authorList>
    </citation>
    <scope>IDENTIFICATION</scope>
</reference>
<name>A0A0K0JLX4_BRUMA</name>
<dbReference type="WBParaSite" id="Bm6160.1">
    <property type="protein sequence ID" value="Bm6160.1"/>
    <property type="gene ID" value="WBGene00226421"/>
</dbReference>
<feature type="transmembrane region" description="Helical" evidence="1">
    <location>
        <begin position="154"/>
        <end position="170"/>
    </location>
</feature>
<reference evidence="2 4" key="1">
    <citation type="journal article" date="2007" name="Science">
        <title>Draft genome of the filarial nematode parasite Brugia malayi.</title>
        <authorList>
            <person name="Ghedin E."/>
            <person name="Wang S."/>
            <person name="Spiro D."/>
            <person name="Caler E."/>
            <person name="Zhao Q."/>
            <person name="Crabtree J."/>
            <person name="Allen J.E."/>
            <person name="Delcher A.L."/>
            <person name="Guiliano D.B."/>
            <person name="Miranda-Saavedra D."/>
            <person name="Angiuoli S.V."/>
            <person name="Creasy T."/>
            <person name="Amedeo P."/>
            <person name="Haas B."/>
            <person name="El-Sayed N.M."/>
            <person name="Wortman J.R."/>
            <person name="Feldblyum T."/>
            <person name="Tallon L."/>
            <person name="Schatz M."/>
            <person name="Shumway M."/>
            <person name="Koo H."/>
            <person name="Salzberg S.L."/>
            <person name="Schobel S."/>
            <person name="Pertea M."/>
            <person name="Pop M."/>
            <person name="White O."/>
            <person name="Barton G.J."/>
            <person name="Carlow C.K."/>
            <person name="Crawford M.J."/>
            <person name="Daub J."/>
            <person name="Dimmic M.W."/>
            <person name="Estes C.F."/>
            <person name="Foster J.M."/>
            <person name="Ganatra M."/>
            <person name="Gregory W.F."/>
            <person name="Johnson N.M."/>
            <person name="Jin J."/>
            <person name="Komuniecki R."/>
            <person name="Korf I."/>
            <person name="Kumar S."/>
            <person name="Laney S."/>
            <person name="Li B.W."/>
            <person name="Li W."/>
            <person name="Lindblom T.H."/>
            <person name="Lustigman S."/>
            <person name="Ma D."/>
            <person name="Maina C.V."/>
            <person name="Martin D.M."/>
            <person name="McCarter J.P."/>
            <person name="McReynolds L."/>
            <person name="Mitreva M."/>
            <person name="Nutman T.B."/>
            <person name="Parkinson J."/>
            <person name="Peregrin-Alvarez J.M."/>
            <person name="Poole C."/>
            <person name="Ren Q."/>
            <person name="Saunders L."/>
            <person name="Sluder A.E."/>
            <person name="Smith K."/>
            <person name="Stanke M."/>
            <person name="Unnasch T.R."/>
            <person name="Ware J."/>
            <person name="Wei A.D."/>
            <person name="Weil G."/>
            <person name="Williams D.J."/>
            <person name="Zhang Y."/>
            <person name="Williams S.A."/>
            <person name="Fraser-Liggett C."/>
            <person name="Slatko B."/>
            <person name="Blaxter M.L."/>
            <person name="Scott A.L."/>
        </authorList>
    </citation>
    <scope>NUCLEOTIDE SEQUENCE</scope>
    <source>
        <strain evidence="2 4">FR3</strain>
    </source>
</reference>
<gene>
    <name evidence="2 5 6" type="ORF">Bm6160</name>
    <name evidence="3" type="ORF">BM_BM6160</name>
    <name evidence="2" type="ORF">BM_Bm6160</name>
</gene>
<keyword evidence="1" id="KW-1133">Transmembrane helix</keyword>
<dbReference type="PANTHER" id="PTHR31176">
    <property type="entry name" value="MFS DOMAIN-CONTAINING PROTEIN-RELATED"/>
    <property type="match status" value="1"/>
</dbReference>
<dbReference type="GeneID" id="66059993"/>
<feature type="transmembrane region" description="Helical" evidence="1">
    <location>
        <begin position="83"/>
        <end position="105"/>
    </location>
</feature>
<feature type="transmembrane region" description="Helical" evidence="1">
    <location>
        <begin position="111"/>
        <end position="134"/>
    </location>
</feature>
<evidence type="ECO:0000313" key="2">
    <source>
        <dbReference type="EMBL" id="CDP92123.1"/>
    </source>
</evidence>
<protein>
    <submittedName>
        <fullName evidence="2 5">Bm6160</fullName>
    </submittedName>
</protein>
<dbReference type="EMBL" id="LN856729">
    <property type="protein sequence ID" value="CDP92123.1"/>
    <property type="molecule type" value="Genomic_DNA"/>
</dbReference>
<keyword evidence="1" id="KW-0472">Membrane</keyword>
<dbReference type="Proteomes" id="UP000006672">
    <property type="component" value="Unassembled WGS sequence"/>
</dbReference>
<feature type="transmembrane region" description="Helical" evidence="1">
    <location>
        <begin position="207"/>
        <end position="226"/>
    </location>
</feature>
<keyword evidence="1" id="KW-0812">Transmembrane</keyword>
<evidence type="ECO:0000256" key="1">
    <source>
        <dbReference type="SAM" id="Phobius"/>
    </source>
</evidence>
<evidence type="ECO:0000313" key="3">
    <source>
        <dbReference type="EMBL" id="VIO93069.1"/>
    </source>
</evidence>
<dbReference type="OrthoDB" id="5822472at2759"/>
<dbReference type="InterPro" id="IPR008574">
    <property type="entry name" value="Nematodes_ZYG-11_interact"/>
</dbReference>
<evidence type="ECO:0000313" key="4">
    <source>
        <dbReference type="Proteomes" id="UP000006672"/>
    </source>
</evidence>
<keyword evidence="4" id="KW-1185">Reference proteome</keyword>
<dbReference type="AlphaFoldDB" id="A0A0K0JLX4"/>
<dbReference type="KEGG" id="bmy:BM_BM6160"/>
<feature type="transmembrane region" description="Helical" evidence="1">
    <location>
        <begin position="176"/>
        <end position="195"/>
    </location>
</feature>
<feature type="transmembrane region" description="Helical" evidence="1">
    <location>
        <begin position="232"/>
        <end position="251"/>
    </location>
</feature>
<feature type="transmembrane region" description="Helical" evidence="1">
    <location>
        <begin position="263"/>
        <end position="283"/>
    </location>
</feature>
<dbReference type="WormBase" id="Bm6160">
    <property type="protein sequence ID" value="BM23087"/>
    <property type="gene ID" value="WBGene00226421"/>
</dbReference>
<accession>A0A4E9FE82</accession>
<reference evidence="2" key="2">
    <citation type="submission" date="2012-12" db="EMBL/GenBank/DDBJ databases">
        <authorList>
            <person name="Gao Y.W."/>
            <person name="Fan S.T."/>
            <person name="Sun H.T."/>
            <person name="Wang Z."/>
            <person name="Gao X.L."/>
            <person name="Li Y.G."/>
            <person name="Wang T.C."/>
            <person name="Zhang K."/>
            <person name="Xu W.W."/>
            <person name="Yu Z.J."/>
            <person name="Xia X.Z."/>
        </authorList>
    </citation>
    <scope>NUCLEOTIDE SEQUENCE</scope>
    <source>
        <strain evidence="2">FR3</strain>
    </source>
</reference>
<sequence>MTSNPVVSVIELAGQYKSEFENGFSKLVKHAATFANSTSKARTYEQFNVFHRELLKRRDEMIVKIQDTQSTLSDFDTATLMKAFSWMAVMLLGLNFGAFLGGILFTPLLEFFLSGTDAALLAYFIVPLSAYYFLHLPLEMKSMNDDDDLFRRHMLFLFATFEGLLTGFIFSDKDLIGIPPIAALTPISIGLIPHFGSSIIGKDHAKLLCLTIGGGFILHLSLGTIIDLSLPYLLLAGLYGFIGFAILQLYVNNAGKDIAITHMYQFLFVYAVIFSQALIYAIFAFDAKELANTTTQHSSSLSFF</sequence>
<evidence type="ECO:0000313" key="6">
    <source>
        <dbReference type="WormBase" id="Bm6160"/>
    </source>
</evidence>
<reference evidence="3" key="3">
    <citation type="submission" date="2019-04" db="EMBL/GenBank/DDBJ databases">
        <authorList>
            <person name="Howe K."/>
            <person name="Paulini M."/>
            <person name="Williams G."/>
        </authorList>
    </citation>
    <scope>NUCLEOTIDE SEQUENCE [LARGE SCALE GENOMIC DNA]</scope>
    <source>
        <strain evidence="3">FR3</strain>
    </source>
</reference>
<evidence type="ECO:0000313" key="5">
    <source>
        <dbReference type="WBParaSite" id="Bm6160.1"/>
    </source>
</evidence>